<sequence>MNIRRLAHVLHKTFDSAFPTALVALDMEKAFNTLSWEYLWEVMRRMGIGPIFLSWVRLLYTAPGQESAWER</sequence>
<accession>A0AAV7P3Y5</accession>
<proteinExistence type="predicted"/>
<evidence type="ECO:0000313" key="2">
    <source>
        <dbReference type="Proteomes" id="UP001066276"/>
    </source>
</evidence>
<name>A0AAV7P3Y5_PLEWA</name>
<protein>
    <recommendedName>
        <fullName evidence="3">Reverse transcriptase domain-containing protein</fullName>
    </recommendedName>
</protein>
<comment type="caution">
    <text evidence="1">The sequence shown here is derived from an EMBL/GenBank/DDBJ whole genome shotgun (WGS) entry which is preliminary data.</text>
</comment>
<evidence type="ECO:0000313" key="1">
    <source>
        <dbReference type="EMBL" id="KAJ1123023.1"/>
    </source>
</evidence>
<reference evidence="1" key="1">
    <citation type="journal article" date="2022" name="bioRxiv">
        <title>Sequencing and chromosome-scale assembly of the giantPleurodeles waltlgenome.</title>
        <authorList>
            <person name="Brown T."/>
            <person name="Elewa A."/>
            <person name="Iarovenko S."/>
            <person name="Subramanian E."/>
            <person name="Araus A.J."/>
            <person name="Petzold A."/>
            <person name="Susuki M."/>
            <person name="Suzuki K.-i.T."/>
            <person name="Hayashi T."/>
            <person name="Toyoda A."/>
            <person name="Oliveira C."/>
            <person name="Osipova E."/>
            <person name="Leigh N.D."/>
            <person name="Simon A."/>
            <person name="Yun M.H."/>
        </authorList>
    </citation>
    <scope>NUCLEOTIDE SEQUENCE</scope>
    <source>
        <strain evidence="1">20211129_DDA</strain>
        <tissue evidence="1">Liver</tissue>
    </source>
</reference>
<evidence type="ECO:0008006" key="3">
    <source>
        <dbReference type="Google" id="ProtNLM"/>
    </source>
</evidence>
<gene>
    <name evidence="1" type="ORF">NDU88_001496</name>
</gene>
<dbReference type="AlphaFoldDB" id="A0AAV7P3Y5"/>
<organism evidence="1 2">
    <name type="scientific">Pleurodeles waltl</name>
    <name type="common">Iberian ribbed newt</name>
    <dbReference type="NCBI Taxonomy" id="8319"/>
    <lineage>
        <taxon>Eukaryota</taxon>
        <taxon>Metazoa</taxon>
        <taxon>Chordata</taxon>
        <taxon>Craniata</taxon>
        <taxon>Vertebrata</taxon>
        <taxon>Euteleostomi</taxon>
        <taxon>Amphibia</taxon>
        <taxon>Batrachia</taxon>
        <taxon>Caudata</taxon>
        <taxon>Salamandroidea</taxon>
        <taxon>Salamandridae</taxon>
        <taxon>Pleurodelinae</taxon>
        <taxon>Pleurodeles</taxon>
    </lineage>
</organism>
<dbReference type="EMBL" id="JANPWB010000011">
    <property type="protein sequence ID" value="KAJ1123023.1"/>
    <property type="molecule type" value="Genomic_DNA"/>
</dbReference>
<dbReference type="Proteomes" id="UP001066276">
    <property type="component" value="Chromosome 7"/>
</dbReference>
<keyword evidence="2" id="KW-1185">Reference proteome</keyword>